<name>A0ACA9K1N5_9GLOM</name>
<keyword evidence="2" id="KW-1185">Reference proteome</keyword>
<protein>
    <submittedName>
        <fullName evidence="1">5673_t:CDS:1</fullName>
    </submittedName>
</protein>
<comment type="caution">
    <text evidence="1">The sequence shown here is derived from an EMBL/GenBank/DDBJ whole genome shotgun (WGS) entry which is preliminary data.</text>
</comment>
<organism evidence="1 2">
    <name type="scientific">Scutellospora calospora</name>
    <dbReference type="NCBI Taxonomy" id="85575"/>
    <lineage>
        <taxon>Eukaryota</taxon>
        <taxon>Fungi</taxon>
        <taxon>Fungi incertae sedis</taxon>
        <taxon>Mucoromycota</taxon>
        <taxon>Glomeromycotina</taxon>
        <taxon>Glomeromycetes</taxon>
        <taxon>Diversisporales</taxon>
        <taxon>Gigasporaceae</taxon>
        <taxon>Scutellospora</taxon>
    </lineage>
</organism>
<dbReference type="Proteomes" id="UP000789860">
    <property type="component" value="Unassembled WGS sequence"/>
</dbReference>
<dbReference type="EMBL" id="CAJVPM010000580">
    <property type="protein sequence ID" value="CAG8447325.1"/>
    <property type="molecule type" value="Genomic_DNA"/>
</dbReference>
<accession>A0ACA9K1N5</accession>
<reference evidence="1" key="1">
    <citation type="submission" date="2021-06" db="EMBL/GenBank/DDBJ databases">
        <authorList>
            <person name="Kallberg Y."/>
            <person name="Tangrot J."/>
            <person name="Rosling A."/>
        </authorList>
    </citation>
    <scope>NUCLEOTIDE SEQUENCE</scope>
    <source>
        <strain evidence="1">AU212A</strain>
    </source>
</reference>
<feature type="non-terminal residue" evidence="1">
    <location>
        <position position="1"/>
    </location>
</feature>
<evidence type="ECO:0000313" key="2">
    <source>
        <dbReference type="Proteomes" id="UP000789860"/>
    </source>
</evidence>
<evidence type="ECO:0000313" key="1">
    <source>
        <dbReference type="EMBL" id="CAG8447325.1"/>
    </source>
</evidence>
<sequence>HCKNSRRHRHIDYCKYRNQPKKLRSSLESRIYKNHFEDEEVGVRHVHDIAFKPHPELPKDFLSHEQFWARTGFEDPYTALEQEDFAKCDHECPDEIHQISIDGLPPEKSYCDLQLFHDPINILPIGKNGYLSNDGHVFLCRDPRVAAFHVIFVLDRSSSMSSCDHPPTLDSRFGRSLQENFNNRLGAALQATDQFIKTRISSTQNKNKCTTIVNDIVSVILFDRYSEVLFENKSIFDTDFIQNKLIEKGTGKGTHFDRAIKKTGQVIDKYFDISRLNVVMFLSDGEDKFPENELVDICQKNKDKGSPIFFNTIHFGHSLFGAGVLQKIAEIAQTYHDTSYSNNNMQCKFVKAPDTICLIDSFTDVAYSLLVHKPILMQG</sequence>
<gene>
    <name evidence="1" type="ORF">SCALOS_LOCUS1002</name>
</gene>
<proteinExistence type="predicted"/>